<sequence>MGQTVSNREKRKAQNRAAQRAFRERHQKRIKDFETEVERLTTAVGSLHKDKTALQKSNTKMMIDLAKARDIIAALRIVCYSEKPGCRSVPNNGATA</sequence>
<dbReference type="InterPro" id="IPR004827">
    <property type="entry name" value="bZIP"/>
</dbReference>
<organism evidence="5 6">
    <name type="scientific">Elasticomyces elasticus</name>
    <dbReference type="NCBI Taxonomy" id="574655"/>
    <lineage>
        <taxon>Eukaryota</taxon>
        <taxon>Fungi</taxon>
        <taxon>Dikarya</taxon>
        <taxon>Ascomycota</taxon>
        <taxon>Pezizomycotina</taxon>
        <taxon>Dothideomycetes</taxon>
        <taxon>Dothideomycetidae</taxon>
        <taxon>Mycosphaerellales</taxon>
        <taxon>Teratosphaeriaceae</taxon>
        <taxon>Elasticomyces</taxon>
    </lineage>
</organism>
<dbReference type="InterPro" id="IPR050936">
    <property type="entry name" value="AP-1-like"/>
</dbReference>
<evidence type="ECO:0000256" key="1">
    <source>
        <dbReference type="ARBA" id="ARBA00004123"/>
    </source>
</evidence>
<dbReference type="InterPro" id="IPR046347">
    <property type="entry name" value="bZIP_sf"/>
</dbReference>
<feature type="domain" description="BZIP" evidence="4">
    <location>
        <begin position="10"/>
        <end position="25"/>
    </location>
</feature>
<reference evidence="5" key="1">
    <citation type="submission" date="2023-08" db="EMBL/GenBank/DDBJ databases">
        <title>Black Yeasts Isolated from many extreme environments.</title>
        <authorList>
            <person name="Coleine C."/>
            <person name="Stajich J.E."/>
            <person name="Selbmann L."/>
        </authorList>
    </citation>
    <scope>NUCLEOTIDE SEQUENCE</scope>
    <source>
        <strain evidence="5">CCFEE 5810</strain>
    </source>
</reference>
<dbReference type="Pfam" id="PF00170">
    <property type="entry name" value="bZIP_1"/>
    <property type="match status" value="1"/>
</dbReference>
<dbReference type="GO" id="GO:0000976">
    <property type="term" value="F:transcription cis-regulatory region binding"/>
    <property type="evidence" value="ECO:0007669"/>
    <property type="project" value="InterPro"/>
</dbReference>
<dbReference type="PANTHER" id="PTHR40621:SF6">
    <property type="entry name" value="AP-1-LIKE TRANSCRIPTION FACTOR YAP1-RELATED"/>
    <property type="match status" value="1"/>
</dbReference>
<dbReference type="SMART" id="SM00338">
    <property type="entry name" value="BRLZ"/>
    <property type="match status" value="1"/>
</dbReference>
<keyword evidence="5" id="KW-0238">DNA-binding</keyword>
<dbReference type="AlphaFoldDB" id="A0AAN7WFR2"/>
<name>A0AAN7WFR2_9PEZI</name>
<dbReference type="Gene3D" id="1.20.5.170">
    <property type="match status" value="1"/>
</dbReference>
<dbReference type="PROSITE" id="PS00036">
    <property type="entry name" value="BZIP_BASIC"/>
    <property type="match status" value="1"/>
</dbReference>
<evidence type="ECO:0000313" key="5">
    <source>
        <dbReference type="EMBL" id="KAK5704029.1"/>
    </source>
</evidence>
<dbReference type="CDD" id="cd14688">
    <property type="entry name" value="bZIP_YAP"/>
    <property type="match status" value="1"/>
</dbReference>
<dbReference type="Proteomes" id="UP001310594">
    <property type="component" value="Unassembled WGS sequence"/>
</dbReference>
<dbReference type="PANTHER" id="PTHR40621">
    <property type="entry name" value="TRANSCRIPTION FACTOR KAPC-RELATED"/>
    <property type="match status" value="1"/>
</dbReference>
<gene>
    <name evidence="5" type="primary">YAP1_1</name>
    <name evidence="5" type="ORF">LTR97_003042</name>
</gene>
<evidence type="ECO:0000259" key="4">
    <source>
        <dbReference type="PROSITE" id="PS00036"/>
    </source>
</evidence>
<evidence type="ECO:0000313" key="6">
    <source>
        <dbReference type="Proteomes" id="UP001310594"/>
    </source>
</evidence>
<proteinExistence type="predicted"/>
<protein>
    <submittedName>
        <fullName evidence="5">DNA-binding transcription factor yap1</fullName>
    </submittedName>
</protein>
<comment type="caution">
    <text evidence="5">The sequence shown here is derived from an EMBL/GenBank/DDBJ whole genome shotgun (WGS) entry which is preliminary data.</text>
</comment>
<feature type="region of interest" description="Disordered" evidence="3">
    <location>
        <begin position="1"/>
        <end position="25"/>
    </location>
</feature>
<evidence type="ECO:0000256" key="2">
    <source>
        <dbReference type="ARBA" id="ARBA00023242"/>
    </source>
</evidence>
<dbReference type="SUPFAM" id="SSF57959">
    <property type="entry name" value="Leucine zipper domain"/>
    <property type="match status" value="1"/>
</dbReference>
<dbReference type="EMBL" id="JAVRQU010000004">
    <property type="protein sequence ID" value="KAK5704029.1"/>
    <property type="molecule type" value="Genomic_DNA"/>
</dbReference>
<accession>A0AAN7WFR2</accession>
<dbReference type="GO" id="GO:0001228">
    <property type="term" value="F:DNA-binding transcription activator activity, RNA polymerase II-specific"/>
    <property type="evidence" value="ECO:0007669"/>
    <property type="project" value="TreeGrafter"/>
</dbReference>
<comment type="subcellular location">
    <subcellularLocation>
        <location evidence="1">Nucleus</location>
    </subcellularLocation>
</comment>
<evidence type="ECO:0000256" key="3">
    <source>
        <dbReference type="SAM" id="MobiDB-lite"/>
    </source>
</evidence>
<keyword evidence="2" id="KW-0539">Nucleus</keyword>
<dbReference type="GO" id="GO:0090575">
    <property type="term" value="C:RNA polymerase II transcription regulator complex"/>
    <property type="evidence" value="ECO:0007669"/>
    <property type="project" value="TreeGrafter"/>
</dbReference>